<reference evidence="1" key="2">
    <citation type="submission" date="2011-02" db="EMBL/GenBank/DDBJ databases">
        <authorList>
            <person name="MacLean D."/>
        </authorList>
    </citation>
    <scope>NUCLEOTIDE SEQUENCE</scope>
</reference>
<reference evidence="1" key="1">
    <citation type="journal article" date="2011" name="PLoS Biol.">
        <title>Gene gain and loss during evolution of obligate parasitism in the white rust pathogen of Arabidopsis thaliana.</title>
        <authorList>
            <person name="Kemen E."/>
            <person name="Gardiner A."/>
            <person name="Schultz-Larsen T."/>
            <person name="Kemen A.C."/>
            <person name="Balmuth A.L."/>
            <person name="Robert-Seilaniantz A."/>
            <person name="Bailey K."/>
            <person name="Holub E."/>
            <person name="Studholme D.J."/>
            <person name="Maclean D."/>
            <person name="Jones J.D."/>
        </authorList>
    </citation>
    <scope>NUCLEOTIDE SEQUENCE</scope>
</reference>
<protein>
    <submittedName>
        <fullName evidence="1">AlNc14C3G373 protein</fullName>
    </submittedName>
</protein>
<organism evidence="1">
    <name type="scientific">Albugo laibachii Nc14</name>
    <dbReference type="NCBI Taxonomy" id="890382"/>
    <lineage>
        <taxon>Eukaryota</taxon>
        <taxon>Sar</taxon>
        <taxon>Stramenopiles</taxon>
        <taxon>Oomycota</taxon>
        <taxon>Peronosporomycetes</taxon>
        <taxon>Albuginales</taxon>
        <taxon>Albuginaceae</taxon>
        <taxon>Albugo</taxon>
    </lineage>
</organism>
<evidence type="ECO:0000313" key="1">
    <source>
        <dbReference type="EMBL" id="CCA14265.1"/>
    </source>
</evidence>
<dbReference type="EMBL" id="FR824048">
    <property type="protein sequence ID" value="CCA14265.1"/>
    <property type="molecule type" value="Genomic_DNA"/>
</dbReference>
<sequence>MDLSAQKHVYLLIWPDVDVKTTHFDLGELEKLDLLHCYEGYQNQLSVLLIGDQIMMHALARSSCRFRSTPTRSQFWGDVIVNMFQTCYQRIIGHTFSLDCIFSISLWCCNSGPARVP</sequence>
<dbReference type="HOGENOM" id="CLU_2089296_0_0_1"/>
<proteinExistence type="predicted"/>
<accession>F0VZP4</accession>
<dbReference type="AlphaFoldDB" id="F0VZP4"/>
<gene>
    <name evidence="1" type="primary">AlNc14C3G373</name>
    <name evidence="1" type="ORF">ALNC14_004080</name>
</gene>
<name>F0VZP4_9STRA</name>